<organism evidence="1 2">
    <name type="scientific">Xanthocytophaga flava</name>
    <dbReference type="NCBI Taxonomy" id="3048013"/>
    <lineage>
        <taxon>Bacteria</taxon>
        <taxon>Pseudomonadati</taxon>
        <taxon>Bacteroidota</taxon>
        <taxon>Cytophagia</taxon>
        <taxon>Cytophagales</taxon>
        <taxon>Rhodocytophagaceae</taxon>
        <taxon>Xanthocytophaga</taxon>
    </lineage>
</organism>
<proteinExistence type="predicted"/>
<evidence type="ECO:0000313" key="2">
    <source>
        <dbReference type="Proteomes" id="UP001241110"/>
    </source>
</evidence>
<dbReference type="Proteomes" id="UP001241110">
    <property type="component" value="Unassembled WGS sequence"/>
</dbReference>
<dbReference type="AlphaFoldDB" id="A0AAE3U6Z1"/>
<accession>A0AAE3U6Z1</accession>
<reference evidence="1" key="1">
    <citation type="submission" date="2023-05" db="EMBL/GenBank/DDBJ databases">
        <authorList>
            <person name="Zhang X."/>
        </authorList>
    </citation>
    <scope>NUCLEOTIDE SEQUENCE</scope>
    <source>
        <strain evidence="1">YF14B1</strain>
    </source>
</reference>
<name>A0AAE3U6Z1_9BACT</name>
<dbReference type="RefSeq" id="WP_313975070.1">
    <property type="nucleotide sequence ID" value="NZ_JASJOS010000001.1"/>
</dbReference>
<dbReference type="EMBL" id="JASJOS010000001">
    <property type="protein sequence ID" value="MDJ1479134.1"/>
    <property type="molecule type" value="Genomic_DNA"/>
</dbReference>
<sequence>MTGQETLTTPYKSRIPVWRVDAVTEASFGKSNVTYWFNPELGFVKIMYQNYLKQKLTFELIGMKQYQ</sequence>
<comment type="caution">
    <text evidence="1">The sequence shown here is derived from an EMBL/GenBank/DDBJ whole genome shotgun (WGS) entry which is preliminary data.</text>
</comment>
<evidence type="ECO:0000313" key="1">
    <source>
        <dbReference type="EMBL" id="MDJ1479134.1"/>
    </source>
</evidence>
<protein>
    <submittedName>
        <fullName evidence="1">Uncharacterized protein</fullName>
    </submittedName>
</protein>
<gene>
    <name evidence="1" type="ORF">QNI16_01485</name>
</gene>